<dbReference type="EMBL" id="JBHSZO010000027">
    <property type="protein sequence ID" value="MFC7219990.1"/>
    <property type="molecule type" value="Genomic_DNA"/>
</dbReference>
<feature type="signal peptide" evidence="2">
    <location>
        <begin position="1"/>
        <end position="19"/>
    </location>
</feature>
<evidence type="ECO:0000256" key="2">
    <source>
        <dbReference type="SAM" id="SignalP"/>
    </source>
</evidence>
<protein>
    <submittedName>
        <fullName evidence="4">ABC transporter substrate-binding protein</fullName>
    </submittedName>
</protein>
<comment type="caution">
    <text evidence="4">The sequence shown here is derived from an EMBL/GenBank/DDBJ whole genome shotgun (WGS) entry which is preliminary data.</text>
</comment>
<dbReference type="PROSITE" id="PS51257">
    <property type="entry name" value="PROKAR_LIPOPROTEIN"/>
    <property type="match status" value="1"/>
</dbReference>
<dbReference type="SUPFAM" id="SSF53850">
    <property type="entry name" value="Periplasmic binding protein-like II"/>
    <property type="match status" value="1"/>
</dbReference>
<name>A0ABW2GKH3_9ACTN</name>
<feature type="domain" description="Solute-binding protein family 5" evidence="3">
    <location>
        <begin position="85"/>
        <end position="468"/>
    </location>
</feature>
<dbReference type="Pfam" id="PF00496">
    <property type="entry name" value="SBP_bac_5"/>
    <property type="match status" value="1"/>
</dbReference>
<accession>A0ABW2GKH3</accession>
<evidence type="ECO:0000259" key="3">
    <source>
        <dbReference type="Pfam" id="PF00496"/>
    </source>
</evidence>
<organism evidence="4 5">
    <name type="scientific">Streptomyces polyrhachis</name>
    <dbReference type="NCBI Taxonomy" id="1282885"/>
    <lineage>
        <taxon>Bacteria</taxon>
        <taxon>Bacillati</taxon>
        <taxon>Actinomycetota</taxon>
        <taxon>Actinomycetes</taxon>
        <taxon>Kitasatosporales</taxon>
        <taxon>Streptomycetaceae</taxon>
        <taxon>Streptomyces</taxon>
    </lineage>
</organism>
<dbReference type="PIRSF" id="PIRSF002741">
    <property type="entry name" value="MppA"/>
    <property type="match status" value="1"/>
</dbReference>
<keyword evidence="5" id="KW-1185">Reference proteome</keyword>
<evidence type="ECO:0000313" key="4">
    <source>
        <dbReference type="EMBL" id="MFC7219990.1"/>
    </source>
</evidence>
<dbReference type="PANTHER" id="PTHR30290">
    <property type="entry name" value="PERIPLASMIC BINDING COMPONENT OF ABC TRANSPORTER"/>
    <property type="match status" value="1"/>
</dbReference>
<feature type="chain" id="PRO_5045928823" evidence="2">
    <location>
        <begin position="20"/>
        <end position="546"/>
    </location>
</feature>
<reference evidence="5" key="1">
    <citation type="journal article" date="2019" name="Int. J. Syst. Evol. Microbiol.">
        <title>The Global Catalogue of Microorganisms (GCM) 10K type strain sequencing project: providing services to taxonomists for standard genome sequencing and annotation.</title>
        <authorList>
            <consortium name="The Broad Institute Genomics Platform"/>
            <consortium name="The Broad Institute Genome Sequencing Center for Infectious Disease"/>
            <person name="Wu L."/>
            <person name="Ma J."/>
        </authorList>
    </citation>
    <scope>NUCLEOTIDE SEQUENCE [LARGE SCALE GENOMIC DNA]</scope>
    <source>
        <strain evidence="5">CGMCC 1.13681</strain>
    </source>
</reference>
<dbReference type="Proteomes" id="UP001596413">
    <property type="component" value="Unassembled WGS sequence"/>
</dbReference>
<dbReference type="Gene3D" id="3.90.76.10">
    <property type="entry name" value="Dipeptide-binding Protein, Domain 1"/>
    <property type="match status" value="1"/>
</dbReference>
<sequence>MRGAKSAQWLGAAVVVAMAATACSSSDDSSSSSSDGGSKIVRASWADPQNPLEPANTNEVQGGKVLEMIFEGLKKYDAKTGEAKDAVAESIESKDQQTFTVKIKDGGKFSDGTKVTAKSFVDAWNYGALLTNAQANAYFFSDIEGYDAVHPADENAKPTAKTMSGLKVVDDTTFTVKLTAKNSLWPERLGYKAYSPLPEAFFKDHAAYLKKPFGNGPYKVDSYTKGTGMKLSVNKDYSGENKAQNDGVELKVYTDNNTAYNDLQAGNLDLVDDIPAAQLGNAESDLGGRFINQPAGIIQTLSFPMYKEEWKAEGMDKVRKGLSMAIDRKSITKQIFQDSRTPATDLTSPVLGEAGGYQKDLCGDACTYNPSEAKKLIEEGGGIPGGKLTISSNADTGSHKDWIDAACNSINKTLGSNVCTANMVGTFGDYRNQVVDEKMNGLFRTGWQMDYPNIENFIAPLYTTNGSSNDAKYSSEKVDADVKKAYGESDTDKAVADFKDAEKQVLTDMPVIPLWYQNGTAGYSDKVDNVALNSFSEPVFTEITVK</sequence>
<evidence type="ECO:0000313" key="5">
    <source>
        <dbReference type="Proteomes" id="UP001596413"/>
    </source>
</evidence>
<feature type="compositionally biased region" description="Low complexity" evidence="1">
    <location>
        <begin position="24"/>
        <end position="38"/>
    </location>
</feature>
<proteinExistence type="predicted"/>
<dbReference type="InterPro" id="IPR000914">
    <property type="entry name" value="SBP_5_dom"/>
</dbReference>
<dbReference type="Gene3D" id="3.40.190.10">
    <property type="entry name" value="Periplasmic binding protein-like II"/>
    <property type="match status" value="1"/>
</dbReference>
<gene>
    <name evidence="4" type="ORF">ACFQLX_17735</name>
</gene>
<dbReference type="PANTHER" id="PTHR30290:SF83">
    <property type="entry name" value="ABC TRANSPORTER SUBSTRATE-BINDING PROTEIN"/>
    <property type="match status" value="1"/>
</dbReference>
<dbReference type="InterPro" id="IPR030678">
    <property type="entry name" value="Peptide/Ni-bd"/>
</dbReference>
<dbReference type="InterPro" id="IPR039424">
    <property type="entry name" value="SBP_5"/>
</dbReference>
<dbReference type="CDD" id="cd00995">
    <property type="entry name" value="PBP2_NikA_DppA_OppA_like"/>
    <property type="match status" value="1"/>
</dbReference>
<evidence type="ECO:0000256" key="1">
    <source>
        <dbReference type="SAM" id="MobiDB-lite"/>
    </source>
</evidence>
<keyword evidence="2" id="KW-0732">Signal</keyword>
<feature type="region of interest" description="Disordered" evidence="1">
    <location>
        <begin position="24"/>
        <end position="58"/>
    </location>
</feature>
<dbReference type="Gene3D" id="3.10.105.10">
    <property type="entry name" value="Dipeptide-binding Protein, Domain 3"/>
    <property type="match status" value="1"/>
</dbReference>
<dbReference type="RefSeq" id="WP_386416308.1">
    <property type="nucleotide sequence ID" value="NZ_JBHSZO010000027.1"/>
</dbReference>